<dbReference type="EMBL" id="KN838727">
    <property type="protein sequence ID" value="KIJ96250.1"/>
    <property type="molecule type" value="Genomic_DNA"/>
</dbReference>
<keyword evidence="2" id="KW-1185">Reference proteome</keyword>
<evidence type="ECO:0000313" key="1">
    <source>
        <dbReference type="EMBL" id="KIJ96250.1"/>
    </source>
</evidence>
<sequence>MHSREGDVQKPKGRGVMGMKRRVPGRWQGSWRLLLVTLLPLCGGHHAPESSTPPHETSFRIPLSLEDSLAPGDAAGDRDDIISDSTSGTCLVLNTGHQRSTCSATGALTSSPIRTFHWPTVSLPVERLQ</sequence>
<gene>
    <name evidence="1" type="ORF">K443DRAFT_291536</name>
</gene>
<name>A0A0C9WV26_9AGAR</name>
<evidence type="ECO:0000313" key="2">
    <source>
        <dbReference type="Proteomes" id="UP000054477"/>
    </source>
</evidence>
<dbReference type="HOGENOM" id="CLU_1949151_0_0_1"/>
<reference evidence="1 2" key="1">
    <citation type="submission" date="2014-04" db="EMBL/GenBank/DDBJ databases">
        <authorList>
            <consortium name="DOE Joint Genome Institute"/>
            <person name="Kuo A."/>
            <person name="Kohler A."/>
            <person name="Nagy L.G."/>
            <person name="Floudas D."/>
            <person name="Copeland A."/>
            <person name="Barry K.W."/>
            <person name="Cichocki N."/>
            <person name="Veneault-Fourrey C."/>
            <person name="LaButti K."/>
            <person name="Lindquist E.A."/>
            <person name="Lipzen A."/>
            <person name="Lundell T."/>
            <person name="Morin E."/>
            <person name="Murat C."/>
            <person name="Sun H."/>
            <person name="Tunlid A."/>
            <person name="Henrissat B."/>
            <person name="Grigoriev I.V."/>
            <person name="Hibbett D.S."/>
            <person name="Martin F."/>
            <person name="Nordberg H.P."/>
            <person name="Cantor M.N."/>
            <person name="Hua S.X."/>
        </authorList>
    </citation>
    <scope>NUCLEOTIDE SEQUENCE [LARGE SCALE GENOMIC DNA]</scope>
    <source>
        <strain evidence="1 2">LaAM-08-1</strain>
    </source>
</reference>
<protein>
    <submittedName>
        <fullName evidence="1">Uncharacterized protein</fullName>
    </submittedName>
</protein>
<organism evidence="1 2">
    <name type="scientific">Laccaria amethystina LaAM-08-1</name>
    <dbReference type="NCBI Taxonomy" id="1095629"/>
    <lineage>
        <taxon>Eukaryota</taxon>
        <taxon>Fungi</taxon>
        <taxon>Dikarya</taxon>
        <taxon>Basidiomycota</taxon>
        <taxon>Agaricomycotina</taxon>
        <taxon>Agaricomycetes</taxon>
        <taxon>Agaricomycetidae</taxon>
        <taxon>Agaricales</taxon>
        <taxon>Agaricineae</taxon>
        <taxon>Hydnangiaceae</taxon>
        <taxon>Laccaria</taxon>
    </lineage>
</organism>
<accession>A0A0C9WV26</accession>
<dbReference type="AlphaFoldDB" id="A0A0C9WV26"/>
<dbReference type="Proteomes" id="UP000054477">
    <property type="component" value="Unassembled WGS sequence"/>
</dbReference>
<proteinExistence type="predicted"/>
<reference evidence="2" key="2">
    <citation type="submission" date="2015-01" db="EMBL/GenBank/DDBJ databases">
        <title>Evolutionary Origins and Diversification of the Mycorrhizal Mutualists.</title>
        <authorList>
            <consortium name="DOE Joint Genome Institute"/>
            <consortium name="Mycorrhizal Genomics Consortium"/>
            <person name="Kohler A."/>
            <person name="Kuo A."/>
            <person name="Nagy L.G."/>
            <person name="Floudas D."/>
            <person name="Copeland A."/>
            <person name="Barry K.W."/>
            <person name="Cichocki N."/>
            <person name="Veneault-Fourrey C."/>
            <person name="LaButti K."/>
            <person name="Lindquist E.A."/>
            <person name="Lipzen A."/>
            <person name="Lundell T."/>
            <person name="Morin E."/>
            <person name="Murat C."/>
            <person name="Riley R."/>
            <person name="Ohm R."/>
            <person name="Sun H."/>
            <person name="Tunlid A."/>
            <person name="Henrissat B."/>
            <person name="Grigoriev I.V."/>
            <person name="Hibbett D.S."/>
            <person name="Martin F."/>
        </authorList>
    </citation>
    <scope>NUCLEOTIDE SEQUENCE [LARGE SCALE GENOMIC DNA]</scope>
    <source>
        <strain evidence="2">LaAM-08-1</strain>
    </source>
</reference>